<evidence type="ECO:0000259" key="10">
    <source>
        <dbReference type="PROSITE" id="PS50968"/>
    </source>
</evidence>
<dbReference type="InterPro" id="IPR001249">
    <property type="entry name" value="AcCoA_biotinCC"/>
</dbReference>
<reference evidence="12" key="1">
    <citation type="journal article" date="2019" name="Int. J. Syst. Evol. Microbiol.">
        <title>The Global Catalogue of Microorganisms (GCM) 10K type strain sequencing project: providing services to taxonomists for standard genome sequencing and annotation.</title>
        <authorList>
            <consortium name="The Broad Institute Genomics Platform"/>
            <consortium name="The Broad Institute Genome Sequencing Center for Infectious Disease"/>
            <person name="Wu L."/>
            <person name="Ma J."/>
        </authorList>
    </citation>
    <scope>NUCLEOTIDE SEQUENCE [LARGE SCALE GENOMIC DNA]</scope>
    <source>
        <strain evidence="12">KCTC 13128</strain>
    </source>
</reference>
<accession>A0ABV7CRZ9</accession>
<dbReference type="NCBIfam" id="NF005457">
    <property type="entry name" value="PRK07051.1"/>
    <property type="match status" value="1"/>
</dbReference>
<protein>
    <recommendedName>
        <fullName evidence="2 8">Biotin carboxyl carrier protein of acetyl-CoA carboxylase</fullName>
    </recommendedName>
</protein>
<dbReference type="NCBIfam" id="TIGR00531">
    <property type="entry name" value="BCCP"/>
    <property type="match status" value="1"/>
</dbReference>
<sequence length="170" mass="18686">MLKVQEIREIIKLIDKSSITEFSYETEGATVSLKKSTHSEGPAAVSQAETAPAVQQPAQGGSNAVEHPQQEEKHAPRQEQNEPAKEKEADYDYEVVSPMVGTFYAKPTPESDPYVSKGSNVSDDTVVCIVEAMKLFNEIEAEVSGEIVEILADDGELVEYGQPLFRVKKQ</sequence>
<dbReference type="PANTHER" id="PTHR45266">
    <property type="entry name" value="OXALOACETATE DECARBOXYLASE ALPHA CHAIN"/>
    <property type="match status" value="1"/>
</dbReference>
<evidence type="ECO:0000256" key="7">
    <source>
        <dbReference type="ARBA" id="ARBA00023267"/>
    </source>
</evidence>
<dbReference type="Proteomes" id="UP001595279">
    <property type="component" value="Unassembled WGS sequence"/>
</dbReference>
<dbReference type="RefSeq" id="WP_390267635.1">
    <property type="nucleotide sequence ID" value="NZ_JBHRSA010000004.1"/>
</dbReference>
<comment type="pathway">
    <text evidence="1 8">Lipid metabolism; fatty acid biosynthesis.</text>
</comment>
<dbReference type="Gene3D" id="2.40.50.100">
    <property type="match status" value="1"/>
</dbReference>
<dbReference type="PANTHER" id="PTHR45266:SF3">
    <property type="entry name" value="OXALOACETATE DECARBOXYLASE ALPHA CHAIN"/>
    <property type="match status" value="1"/>
</dbReference>
<feature type="compositionally biased region" description="Basic and acidic residues" evidence="9">
    <location>
        <begin position="68"/>
        <end position="90"/>
    </location>
</feature>
<dbReference type="InterPro" id="IPR001882">
    <property type="entry name" value="Biotin_BS"/>
</dbReference>
<keyword evidence="5 8" id="KW-0443">Lipid metabolism</keyword>
<evidence type="ECO:0000256" key="3">
    <source>
        <dbReference type="ARBA" id="ARBA00022516"/>
    </source>
</evidence>
<evidence type="ECO:0000256" key="8">
    <source>
        <dbReference type="RuleBase" id="RU364072"/>
    </source>
</evidence>
<evidence type="ECO:0000256" key="4">
    <source>
        <dbReference type="ARBA" id="ARBA00022832"/>
    </source>
</evidence>
<evidence type="ECO:0000256" key="1">
    <source>
        <dbReference type="ARBA" id="ARBA00005194"/>
    </source>
</evidence>
<feature type="domain" description="Lipoyl-binding" evidence="10">
    <location>
        <begin position="92"/>
        <end position="168"/>
    </location>
</feature>
<dbReference type="EMBL" id="JBHRSA010000004">
    <property type="protein sequence ID" value="MFC3039029.1"/>
    <property type="molecule type" value="Genomic_DNA"/>
</dbReference>
<keyword evidence="4 8" id="KW-0276">Fatty acid metabolism</keyword>
<dbReference type="PRINTS" id="PR01071">
    <property type="entry name" value="ACOABIOTINCC"/>
</dbReference>
<evidence type="ECO:0000256" key="5">
    <source>
        <dbReference type="ARBA" id="ARBA00023098"/>
    </source>
</evidence>
<comment type="caution">
    <text evidence="11">The sequence shown here is derived from an EMBL/GenBank/DDBJ whole genome shotgun (WGS) entry which is preliminary data.</text>
</comment>
<evidence type="ECO:0000256" key="6">
    <source>
        <dbReference type="ARBA" id="ARBA00023160"/>
    </source>
</evidence>
<keyword evidence="11" id="KW-0436">Ligase</keyword>
<dbReference type="InterPro" id="IPR050709">
    <property type="entry name" value="Biotin_Carboxyl_Carrier/Decarb"/>
</dbReference>
<feature type="region of interest" description="Disordered" evidence="9">
    <location>
        <begin position="25"/>
        <end position="91"/>
    </location>
</feature>
<gene>
    <name evidence="11" type="primary">accB</name>
    <name evidence="11" type="ORF">ACFOGI_02015</name>
</gene>
<evidence type="ECO:0000313" key="12">
    <source>
        <dbReference type="Proteomes" id="UP001595279"/>
    </source>
</evidence>
<dbReference type="Pfam" id="PF00364">
    <property type="entry name" value="Biotin_lipoyl"/>
    <property type="match status" value="1"/>
</dbReference>
<keyword evidence="6 8" id="KW-0275">Fatty acid biosynthesis</keyword>
<dbReference type="SUPFAM" id="SSF51230">
    <property type="entry name" value="Single hybrid motif"/>
    <property type="match status" value="1"/>
</dbReference>
<keyword evidence="7 8" id="KW-0092">Biotin</keyword>
<proteinExistence type="predicted"/>
<keyword evidence="3 8" id="KW-0444">Lipid biosynthesis</keyword>
<dbReference type="CDD" id="cd06850">
    <property type="entry name" value="biotinyl_domain"/>
    <property type="match status" value="1"/>
</dbReference>
<dbReference type="PROSITE" id="PS00188">
    <property type="entry name" value="BIOTIN"/>
    <property type="match status" value="1"/>
</dbReference>
<dbReference type="PROSITE" id="PS50968">
    <property type="entry name" value="BIOTINYL_LIPOYL"/>
    <property type="match status" value="1"/>
</dbReference>
<dbReference type="GO" id="GO:0003989">
    <property type="term" value="F:acetyl-CoA carboxylase activity"/>
    <property type="evidence" value="ECO:0007669"/>
    <property type="project" value="UniProtKB-EC"/>
</dbReference>
<name>A0ABV7CRZ9_9BACI</name>
<organism evidence="11 12">
    <name type="scientific">Virgibacillus xinjiangensis</name>
    <dbReference type="NCBI Taxonomy" id="393090"/>
    <lineage>
        <taxon>Bacteria</taxon>
        <taxon>Bacillati</taxon>
        <taxon>Bacillota</taxon>
        <taxon>Bacilli</taxon>
        <taxon>Bacillales</taxon>
        <taxon>Bacillaceae</taxon>
        <taxon>Virgibacillus</taxon>
    </lineage>
</organism>
<evidence type="ECO:0000256" key="9">
    <source>
        <dbReference type="SAM" id="MobiDB-lite"/>
    </source>
</evidence>
<dbReference type="InterPro" id="IPR000089">
    <property type="entry name" value="Biotin_lipoyl"/>
</dbReference>
<dbReference type="InterPro" id="IPR011053">
    <property type="entry name" value="Single_hybrid_motif"/>
</dbReference>
<evidence type="ECO:0000256" key="2">
    <source>
        <dbReference type="ARBA" id="ARBA00017562"/>
    </source>
</evidence>
<keyword evidence="12" id="KW-1185">Reference proteome</keyword>
<evidence type="ECO:0000313" key="11">
    <source>
        <dbReference type="EMBL" id="MFC3039029.1"/>
    </source>
</evidence>
<comment type="function">
    <text evidence="8">This protein is a component of the acetyl coenzyme A carboxylase complex; first, biotin carboxylase catalyzes the carboxylation of the carrier protein and then the transcarboxylase transfers the carboxyl group to form malonyl-CoA.</text>
</comment>